<dbReference type="InterPro" id="IPR027417">
    <property type="entry name" value="P-loop_NTPase"/>
</dbReference>
<dbReference type="CDD" id="cd03214">
    <property type="entry name" value="ABC_Iron-Siderophores_B12_Hemin"/>
    <property type="match status" value="1"/>
</dbReference>
<dbReference type="GO" id="GO:0005524">
    <property type="term" value="F:ATP binding"/>
    <property type="evidence" value="ECO:0007669"/>
    <property type="project" value="UniProtKB-KW"/>
</dbReference>
<evidence type="ECO:0000313" key="7">
    <source>
        <dbReference type="EMBL" id="BAU23005.1"/>
    </source>
</evidence>
<organism evidence="7 8">
    <name type="scientific">Caldimicrobium thiodismutans</name>
    <dbReference type="NCBI Taxonomy" id="1653476"/>
    <lineage>
        <taxon>Bacteria</taxon>
        <taxon>Pseudomonadati</taxon>
        <taxon>Thermodesulfobacteriota</taxon>
        <taxon>Thermodesulfobacteria</taxon>
        <taxon>Thermodesulfobacteriales</taxon>
        <taxon>Thermodesulfobacteriaceae</taxon>
        <taxon>Caldimicrobium</taxon>
    </lineage>
</organism>
<dbReference type="InterPro" id="IPR003439">
    <property type="entry name" value="ABC_transporter-like_ATP-bd"/>
</dbReference>
<evidence type="ECO:0000256" key="1">
    <source>
        <dbReference type="ARBA" id="ARBA00022448"/>
    </source>
</evidence>
<dbReference type="PANTHER" id="PTHR42794">
    <property type="entry name" value="HEMIN IMPORT ATP-BINDING PROTEIN HMUV"/>
    <property type="match status" value="1"/>
</dbReference>
<dbReference type="InterPro" id="IPR003593">
    <property type="entry name" value="AAA+_ATPase"/>
</dbReference>
<sequence length="251" mass="28974">MIEVKNLRVFLKKREILKNLSCFFQNNRLYALLGPNGAGKTTFLKTLCGIQSYREGEILIMGRSLKTLSSTERAKIMAYLPQRLNLPPNFSVFESILLGRIPHFFFEPKEEDLNKVEEVIELLNINDFVKRSVRELSGGEFQKVLIGRALAQEPKILLLDEPVNHLDPKNQIEIMELLQKIISIKNILVIMVLHDLNLALRFADNFLFLKDGKLLYEGDSESIDENLLRETFEISGIFLHIENRKFFLIAP</sequence>
<name>A0A0U4W1H9_9BACT</name>
<proteinExistence type="predicted"/>
<dbReference type="InterPro" id="IPR017871">
    <property type="entry name" value="ABC_transporter-like_CS"/>
</dbReference>
<evidence type="ECO:0000256" key="5">
    <source>
        <dbReference type="ARBA" id="ARBA00037066"/>
    </source>
</evidence>
<dbReference type="AlphaFoldDB" id="A0A0U4W1H9"/>
<evidence type="ECO:0000313" key="8">
    <source>
        <dbReference type="Proteomes" id="UP000068196"/>
    </source>
</evidence>
<evidence type="ECO:0000256" key="2">
    <source>
        <dbReference type="ARBA" id="ARBA00022741"/>
    </source>
</evidence>
<evidence type="ECO:0000256" key="4">
    <source>
        <dbReference type="ARBA" id="ARBA00022967"/>
    </source>
</evidence>
<dbReference type="PROSITE" id="PS50893">
    <property type="entry name" value="ABC_TRANSPORTER_2"/>
    <property type="match status" value="1"/>
</dbReference>
<feature type="domain" description="ABC transporter" evidence="6">
    <location>
        <begin position="2"/>
        <end position="236"/>
    </location>
</feature>
<dbReference type="OrthoDB" id="9809450at2"/>
<dbReference type="RefSeq" id="WP_068513146.1">
    <property type="nucleotide sequence ID" value="NZ_AP014945.1"/>
</dbReference>
<evidence type="ECO:0000259" key="6">
    <source>
        <dbReference type="PROSITE" id="PS50893"/>
    </source>
</evidence>
<evidence type="ECO:0000256" key="3">
    <source>
        <dbReference type="ARBA" id="ARBA00022840"/>
    </source>
</evidence>
<dbReference type="Gene3D" id="3.40.50.300">
    <property type="entry name" value="P-loop containing nucleotide triphosphate hydrolases"/>
    <property type="match status" value="1"/>
</dbReference>
<keyword evidence="2" id="KW-0547">Nucleotide-binding</keyword>
<reference evidence="8" key="2">
    <citation type="journal article" date="2016" name="Int. J. Syst. Evol. Microbiol.">
        <title>Caldimicrobium thiodismutans sp. nov., a sulfur-disproportionating bacterium isolated from a hot spring.</title>
        <authorList>
            <person name="Kojima H."/>
            <person name="Umezawa K."/>
            <person name="Fukui M."/>
        </authorList>
    </citation>
    <scope>NUCLEOTIDE SEQUENCE [LARGE SCALE GENOMIC DNA]</scope>
    <source>
        <strain evidence="8">TF1</strain>
    </source>
</reference>
<dbReference type="FunFam" id="3.40.50.300:FF:000134">
    <property type="entry name" value="Iron-enterobactin ABC transporter ATP-binding protein"/>
    <property type="match status" value="1"/>
</dbReference>
<dbReference type="GO" id="GO:0016887">
    <property type="term" value="F:ATP hydrolysis activity"/>
    <property type="evidence" value="ECO:0007669"/>
    <property type="project" value="InterPro"/>
</dbReference>
<dbReference type="KEGG" id="cthi:THC_0611"/>
<dbReference type="PROSITE" id="PS00211">
    <property type="entry name" value="ABC_TRANSPORTER_1"/>
    <property type="match status" value="1"/>
</dbReference>
<keyword evidence="4" id="KW-1278">Translocase</keyword>
<protein>
    <submittedName>
        <fullName evidence="7">Iron ABC transporter ATP-binding protein</fullName>
    </submittedName>
</protein>
<dbReference type="Proteomes" id="UP000068196">
    <property type="component" value="Chromosome"/>
</dbReference>
<comment type="function">
    <text evidence="5">Part of the ABC transporter complex HmuTUV involved in hemin import. Responsible for energy coupling to the transport system.</text>
</comment>
<dbReference type="Pfam" id="PF00005">
    <property type="entry name" value="ABC_tran"/>
    <property type="match status" value="1"/>
</dbReference>
<dbReference type="SMART" id="SM00382">
    <property type="entry name" value="AAA"/>
    <property type="match status" value="1"/>
</dbReference>
<dbReference type="PANTHER" id="PTHR42794:SF1">
    <property type="entry name" value="HEMIN IMPORT ATP-BINDING PROTEIN HMUV"/>
    <property type="match status" value="1"/>
</dbReference>
<dbReference type="SUPFAM" id="SSF52540">
    <property type="entry name" value="P-loop containing nucleoside triphosphate hydrolases"/>
    <property type="match status" value="1"/>
</dbReference>
<dbReference type="EMBL" id="AP014945">
    <property type="protein sequence ID" value="BAU23005.1"/>
    <property type="molecule type" value="Genomic_DNA"/>
</dbReference>
<reference evidence="7 8" key="1">
    <citation type="journal article" date="2016" name="Int. J. Syst. Evol. Microbiol.">
        <title>Caldimicrobium thiodismutans sp. nov., a sulfur-disproportionating bacterium isolated from a hot spring, and emended description of the genus Caldimicrobium.</title>
        <authorList>
            <person name="Kojima H."/>
            <person name="Umezawa K."/>
            <person name="Fukui M."/>
        </authorList>
    </citation>
    <scope>NUCLEOTIDE SEQUENCE [LARGE SCALE GENOMIC DNA]</scope>
    <source>
        <strain evidence="7 8">TF1</strain>
    </source>
</reference>
<keyword evidence="3 7" id="KW-0067">ATP-binding</keyword>
<gene>
    <name evidence="7" type="ORF">THC_0611</name>
</gene>
<keyword evidence="8" id="KW-1185">Reference proteome</keyword>
<accession>A0A0U4W1H9</accession>
<keyword evidence="1" id="KW-0813">Transport</keyword>
<dbReference type="STRING" id="1653476.THC_0611"/>